<accession>A0A7J0G2A5</accession>
<dbReference type="Gene3D" id="3.30.420.10">
    <property type="entry name" value="Ribonuclease H-like superfamily/Ribonuclease H"/>
    <property type="match status" value="1"/>
</dbReference>
<dbReference type="EMBL" id="BJWL01000017">
    <property type="protein sequence ID" value="GFZ04899.1"/>
    <property type="molecule type" value="Genomic_DNA"/>
</dbReference>
<reference evidence="2 3" key="1">
    <citation type="submission" date="2019-07" db="EMBL/GenBank/DDBJ databases">
        <title>De Novo Assembly of kiwifruit Actinidia rufa.</title>
        <authorList>
            <person name="Sugita-Konishi S."/>
            <person name="Sato K."/>
            <person name="Mori E."/>
            <person name="Abe Y."/>
            <person name="Kisaki G."/>
            <person name="Hamano K."/>
            <person name="Suezawa K."/>
            <person name="Otani M."/>
            <person name="Fukuda T."/>
            <person name="Manabe T."/>
            <person name="Gomi K."/>
            <person name="Tabuchi M."/>
            <person name="Akimitsu K."/>
            <person name="Kataoka I."/>
        </authorList>
    </citation>
    <scope>NUCLEOTIDE SEQUENCE [LARGE SCALE GENOMIC DNA]</scope>
    <source>
        <strain evidence="3">cv. Fuchu</strain>
    </source>
</reference>
<keyword evidence="3" id="KW-1185">Reference proteome</keyword>
<dbReference type="PANTHER" id="PTHR48475:SF2">
    <property type="entry name" value="RIBONUCLEASE H"/>
    <property type="match status" value="1"/>
</dbReference>
<evidence type="ECO:0000313" key="3">
    <source>
        <dbReference type="Proteomes" id="UP000585474"/>
    </source>
</evidence>
<dbReference type="InterPro" id="IPR036397">
    <property type="entry name" value="RNaseH_sf"/>
</dbReference>
<evidence type="ECO:0000313" key="2">
    <source>
        <dbReference type="EMBL" id="GFZ04899.1"/>
    </source>
</evidence>
<comment type="caution">
    <text evidence="2">The sequence shown here is derived from an EMBL/GenBank/DDBJ whole genome shotgun (WGS) entry which is preliminary data.</text>
</comment>
<name>A0A7J0G2A5_9ERIC</name>
<feature type="region of interest" description="Disordered" evidence="1">
    <location>
        <begin position="220"/>
        <end position="276"/>
    </location>
</feature>
<dbReference type="OrthoDB" id="1740536at2759"/>
<dbReference type="Proteomes" id="UP000585474">
    <property type="component" value="Unassembled WGS sequence"/>
</dbReference>
<proteinExistence type="predicted"/>
<dbReference type="InterPro" id="IPR012337">
    <property type="entry name" value="RNaseH-like_sf"/>
</dbReference>
<dbReference type="GO" id="GO:0003676">
    <property type="term" value="F:nucleic acid binding"/>
    <property type="evidence" value="ECO:0007669"/>
    <property type="project" value="InterPro"/>
</dbReference>
<feature type="compositionally biased region" description="Basic and acidic residues" evidence="1">
    <location>
        <begin position="226"/>
        <end position="264"/>
    </location>
</feature>
<dbReference type="SUPFAM" id="SSF53098">
    <property type="entry name" value="Ribonuclease H-like"/>
    <property type="match status" value="1"/>
</dbReference>
<gene>
    <name evidence="2" type="ORF">Acr_17g0004710</name>
</gene>
<protein>
    <recommendedName>
        <fullName evidence="4">RNase H type-1 domain-containing protein</fullName>
    </recommendedName>
</protein>
<sequence length="403" mass="45610">MAEQMRVMNENNACLIQLLACAANPPPLAAPPIHDIEQSHITLIAQEITPRTTILTEYRGGNVGRRVLPDVKEAHLHRNPIRDLDARLDAINNGAGALVIVDTLIRQTEPPFTERILRARVSSRFKLPNQLGNYEGKTDPMDHLDSYKSLMLLQGCSNENQAKERLPPLHRSPEGNRELERLRLRPGPLFDSLSKNVPKTLSALQIKADKYIAAEELAEAKRRRRGKDDHKRKEPDTRRADYREEARNKRSDRDPKRTNDKHPQPEVTPLEVETPKEYSSKRNLARWILFVDGSSNQQALADFVVESTHETALEPEVTPPEVETPKEYSSKRNLARWILFVDGSSNQHGCGARLVIQTLSGKQMEYAIRIGFKANNNEAEYEALLAGLRVGGHIRSRILGHLQ</sequence>
<evidence type="ECO:0008006" key="4">
    <source>
        <dbReference type="Google" id="ProtNLM"/>
    </source>
</evidence>
<organism evidence="2 3">
    <name type="scientific">Actinidia rufa</name>
    <dbReference type="NCBI Taxonomy" id="165716"/>
    <lineage>
        <taxon>Eukaryota</taxon>
        <taxon>Viridiplantae</taxon>
        <taxon>Streptophyta</taxon>
        <taxon>Embryophyta</taxon>
        <taxon>Tracheophyta</taxon>
        <taxon>Spermatophyta</taxon>
        <taxon>Magnoliopsida</taxon>
        <taxon>eudicotyledons</taxon>
        <taxon>Gunneridae</taxon>
        <taxon>Pentapetalae</taxon>
        <taxon>asterids</taxon>
        <taxon>Ericales</taxon>
        <taxon>Actinidiaceae</taxon>
        <taxon>Actinidia</taxon>
    </lineage>
</organism>
<dbReference type="AlphaFoldDB" id="A0A7J0G2A5"/>
<evidence type="ECO:0000256" key="1">
    <source>
        <dbReference type="SAM" id="MobiDB-lite"/>
    </source>
</evidence>
<dbReference type="PANTHER" id="PTHR48475">
    <property type="entry name" value="RIBONUCLEASE H"/>
    <property type="match status" value="1"/>
</dbReference>